<dbReference type="EMBL" id="MH814498">
    <property type="protein sequence ID" value="QBZ78572.1"/>
    <property type="molecule type" value="Genomic_RNA"/>
</dbReference>
<evidence type="ECO:0000313" key="2">
    <source>
        <dbReference type="EMBL" id="QBZ78572.1"/>
    </source>
</evidence>
<keyword evidence="1" id="KW-1133">Transmembrane helix</keyword>
<accession>A0A4D6EA69</accession>
<reference evidence="2" key="1">
    <citation type="submission" date="2018-08" db="EMBL/GenBank/DDBJ databases">
        <authorList>
            <person name="Rott M.E."/>
            <person name="Phelan J."/>
            <person name="Boyes I."/>
            <person name="Thornton S."/>
            <person name="Belton M."/>
            <person name="Rast H."/>
        </authorList>
    </citation>
    <scope>NUCLEOTIDE SEQUENCE</scope>
    <source>
        <strain evidence="2">12G4103</strain>
    </source>
</reference>
<feature type="transmembrane region" description="Helical" evidence="1">
    <location>
        <begin position="12"/>
        <end position="32"/>
    </location>
</feature>
<keyword evidence="1" id="KW-0812">Transmembrane</keyword>
<proteinExistence type="predicted"/>
<name>A0A4D6EA69_9CLOS</name>
<keyword evidence="1" id="KW-0472">Membrane</keyword>
<sequence>MDQVLQFECLYLLNQAVFAITFVFILLIIRVIKSFRRSAHEVSNTTVRSGGFSTVV</sequence>
<protein>
    <submittedName>
        <fullName evidence="2">Small hydrophobic protein</fullName>
    </submittedName>
</protein>
<evidence type="ECO:0000256" key="1">
    <source>
        <dbReference type="SAM" id="Phobius"/>
    </source>
</evidence>
<organism evidence="2">
    <name type="scientific">Grapevine leafroll-associated virus 2</name>
    <dbReference type="NCBI Taxonomy" id="64003"/>
    <lineage>
        <taxon>Viruses</taxon>
        <taxon>Riboviria</taxon>
        <taxon>Orthornavirae</taxon>
        <taxon>Kitrinoviricota</taxon>
        <taxon>Alsuviricetes</taxon>
        <taxon>Martellivirales</taxon>
        <taxon>Closteroviridae</taxon>
        <taxon>Closterovirus</taxon>
        <taxon>Closterovirus vitis</taxon>
    </lineage>
</organism>